<comment type="caution">
    <text evidence="2">The sequence shown here is derived from an EMBL/GenBank/DDBJ whole genome shotgun (WGS) entry which is preliminary data.</text>
</comment>
<gene>
    <name evidence="2" type="ORF">HUJ06_028225</name>
</gene>
<evidence type="ECO:0000256" key="1">
    <source>
        <dbReference type="SAM" id="SignalP"/>
    </source>
</evidence>
<dbReference type="Proteomes" id="UP000607653">
    <property type="component" value="Unassembled WGS sequence"/>
</dbReference>
<evidence type="ECO:0000313" key="3">
    <source>
        <dbReference type="Proteomes" id="UP000607653"/>
    </source>
</evidence>
<feature type="chain" id="PRO_5032472111" description="Thionin-like protein 2" evidence="1">
    <location>
        <begin position="29"/>
        <end position="78"/>
    </location>
</feature>
<name>A0A822Y2T7_NELNU</name>
<protein>
    <recommendedName>
        <fullName evidence="4">Thionin-like protein 2</fullName>
    </recommendedName>
</protein>
<proteinExistence type="predicted"/>
<reference evidence="2 3" key="1">
    <citation type="journal article" date="2020" name="Mol. Biol. Evol.">
        <title>Distinct Expression and Methylation Patterns for Genes with Different Fates following a Single Whole-Genome Duplication in Flowering Plants.</title>
        <authorList>
            <person name="Shi T."/>
            <person name="Rahmani R.S."/>
            <person name="Gugger P.F."/>
            <person name="Wang M."/>
            <person name="Li H."/>
            <person name="Zhang Y."/>
            <person name="Li Z."/>
            <person name="Wang Q."/>
            <person name="Van de Peer Y."/>
            <person name="Marchal K."/>
            <person name="Chen J."/>
        </authorList>
    </citation>
    <scope>NUCLEOTIDE SEQUENCE [LARGE SCALE GENOMIC DNA]</scope>
    <source>
        <tissue evidence="2">Leaf</tissue>
    </source>
</reference>
<dbReference type="AlphaFoldDB" id="A0A822Y2T7"/>
<sequence>MATSYNKVFAVFFISALVMMASFQTSEAISECAKSCMPSCMEVDGSTLGVCEEACESGCTQLNGDAAAVKAKFEAKIV</sequence>
<keyword evidence="3" id="KW-1185">Reference proteome</keyword>
<evidence type="ECO:0000313" key="2">
    <source>
        <dbReference type="EMBL" id="DAD26757.1"/>
    </source>
</evidence>
<dbReference type="EMBL" id="DUZY01000002">
    <property type="protein sequence ID" value="DAD26757.1"/>
    <property type="molecule type" value="Genomic_DNA"/>
</dbReference>
<organism evidence="2 3">
    <name type="scientific">Nelumbo nucifera</name>
    <name type="common">Sacred lotus</name>
    <dbReference type="NCBI Taxonomy" id="4432"/>
    <lineage>
        <taxon>Eukaryota</taxon>
        <taxon>Viridiplantae</taxon>
        <taxon>Streptophyta</taxon>
        <taxon>Embryophyta</taxon>
        <taxon>Tracheophyta</taxon>
        <taxon>Spermatophyta</taxon>
        <taxon>Magnoliopsida</taxon>
        <taxon>Proteales</taxon>
        <taxon>Nelumbonaceae</taxon>
        <taxon>Nelumbo</taxon>
    </lineage>
</organism>
<keyword evidence="1" id="KW-0732">Signal</keyword>
<evidence type="ECO:0008006" key="4">
    <source>
        <dbReference type="Google" id="ProtNLM"/>
    </source>
</evidence>
<feature type="signal peptide" evidence="1">
    <location>
        <begin position="1"/>
        <end position="28"/>
    </location>
</feature>
<accession>A0A822Y2T7</accession>